<evidence type="ECO:0000313" key="3">
    <source>
        <dbReference type="Proteomes" id="UP000316095"/>
    </source>
</evidence>
<evidence type="ECO:0000313" key="2">
    <source>
        <dbReference type="EMBL" id="TWT61298.1"/>
    </source>
</evidence>
<proteinExistence type="predicted"/>
<evidence type="ECO:0008006" key="4">
    <source>
        <dbReference type="Google" id="ProtNLM"/>
    </source>
</evidence>
<dbReference type="EMBL" id="SJPG01000001">
    <property type="protein sequence ID" value="TWT61298.1"/>
    <property type="molecule type" value="Genomic_DNA"/>
</dbReference>
<feature type="transmembrane region" description="Helical" evidence="1">
    <location>
        <begin position="129"/>
        <end position="147"/>
    </location>
</feature>
<reference evidence="2 3" key="1">
    <citation type="submission" date="2019-02" db="EMBL/GenBank/DDBJ databases">
        <title>Deep-cultivation of Planctomycetes and their phenomic and genomic characterization uncovers novel biology.</title>
        <authorList>
            <person name="Wiegand S."/>
            <person name="Jogler M."/>
            <person name="Boedeker C."/>
            <person name="Pinto D."/>
            <person name="Vollmers J."/>
            <person name="Rivas-Marin E."/>
            <person name="Kohn T."/>
            <person name="Peeters S.H."/>
            <person name="Heuer A."/>
            <person name="Rast P."/>
            <person name="Oberbeckmann S."/>
            <person name="Bunk B."/>
            <person name="Jeske O."/>
            <person name="Meyerdierks A."/>
            <person name="Storesund J.E."/>
            <person name="Kallscheuer N."/>
            <person name="Luecker S."/>
            <person name="Lage O.M."/>
            <person name="Pohl T."/>
            <person name="Merkel B.J."/>
            <person name="Hornburger P."/>
            <person name="Mueller R.-W."/>
            <person name="Bruemmer F."/>
            <person name="Labrenz M."/>
            <person name="Spormann A.M."/>
            <person name="Op Den Camp H."/>
            <person name="Overmann J."/>
            <person name="Amann R."/>
            <person name="Jetten M.S.M."/>
            <person name="Mascher T."/>
            <person name="Medema M.H."/>
            <person name="Devos D.P."/>
            <person name="Kaster A.-K."/>
            <person name="Ovreas L."/>
            <person name="Rohde M."/>
            <person name="Galperin M.Y."/>
            <person name="Jogler C."/>
        </authorList>
    </citation>
    <scope>NUCLEOTIDE SEQUENCE [LARGE SCALE GENOMIC DNA]</scope>
    <source>
        <strain evidence="2 3">Pan54</strain>
    </source>
</reference>
<dbReference type="RefSeq" id="WP_146503313.1">
    <property type="nucleotide sequence ID" value="NZ_SJPG01000001.1"/>
</dbReference>
<name>A0A5C5XEU6_9PLAN</name>
<feature type="transmembrane region" description="Helical" evidence="1">
    <location>
        <begin position="358"/>
        <end position="375"/>
    </location>
</feature>
<accession>A0A5C5XEU6</accession>
<feature type="transmembrane region" description="Helical" evidence="1">
    <location>
        <begin position="159"/>
        <end position="177"/>
    </location>
</feature>
<feature type="transmembrane region" description="Helical" evidence="1">
    <location>
        <begin position="416"/>
        <end position="436"/>
    </location>
</feature>
<keyword evidence="1" id="KW-0472">Membrane</keyword>
<protein>
    <recommendedName>
        <fullName evidence="4">Glycosyltransferase RgtA/B/C/D-like domain-containing protein</fullName>
    </recommendedName>
</protein>
<evidence type="ECO:0000256" key="1">
    <source>
        <dbReference type="SAM" id="Phobius"/>
    </source>
</evidence>
<keyword evidence="3" id="KW-1185">Reference proteome</keyword>
<feature type="transmembrane region" description="Helical" evidence="1">
    <location>
        <begin position="320"/>
        <end position="346"/>
    </location>
</feature>
<dbReference type="Proteomes" id="UP000316095">
    <property type="component" value="Unassembled WGS sequence"/>
</dbReference>
<keyword evidence="1" id="KW-1133">Transmembrane helix</keyword>
<dbReference type="OrthoDB" id="251120at2"/>
<feature type="transmembrane region" description="Helical" evidence="1">
    <location>
        <begin position="255"/>
        <end position="277"/>
    </location>
</feature>
<dbReference type="AlphaFoldDB" id="A0A5C5XEU6"/>
<organism evidence="2 3">
    <name type="scientific">Rubinisphaera italica</name>
    <dbReference type="NCBI Taxonomy" id="2527969"/>
    <lineage>
        <taxon>Bacteria</taxon>
        <taxon>Pseudomonadati</taxon>
        <taxon>Planctomycetota</taxon>
        <taxon>Planctomycetia</taxon>
        <taxon>Planctomycetales</taxon>
        <taxon>Planctomycetaceae</taxon>
        <taxon>Rubinisphaera</taxon>
    </lineage>
</organism>
<sequence>MSISESKITPKNGPFLLNSSQGEILIIAILIALNAGLLLARLGSSSALGSANDRSRWCTVWSISARGTFQIDEIIQRSGWDSIDKVRHEGHFYSTKPPLYPTMLAGLYRLINQVTGWSLITETETVSRLILLLANLIPFWIALFVFWKLLLLYEFPAEVRVIILAMLAFATPFLPYLTVLNNHTIAVVTLIFAIYPAARIQKAHATHELLSSRKLALLYMNAGFFAAFTCCNELPAGLFGIAIFLVLCKVDCKRTWMWFVPAALVPLIAFFVTNIIVTGGWKPFYLYYGTEKYVYEHLGIPSYWAEPRGVDRARDTVPQYLFHCLVGHHGIFSLTPIFLLAIPGFIRGLRSKISWQRIWHLIGLLLTLAILAFYWKRTENYNYGGVSVALRWTLWLTPFWMLAIAETMRCCSIRKWIAICLLILTLPSMYTAWGPWNTPWQQPWLFNAMSSQGWIDYSDPPPKLEKPAHSWLITLPQSTEVDKDYWVEFITGESTLLRIADAGPSEFEGQPARKMTIVERDHNDQPLRSRELTVNTQRVLAGKDPDQFLLDWTDSKANTTRNDQVVFLRGIPTSRTYHRNFDRYVFIPVRDDAFRCLRLAANVWDPQAIPEKSRIERVDLWLSEEIPFGLAKMLQSVSTSPGRDLVSRKSWRAVKFNVVESTQ</sequence>
<feature type="transmembrane region" description="Helical" evidence="1">
    <location>
        <begin position="222"/>
        <end position="248"/>
    </location>
</feature>
<feature type="transmembrane region" description="Helical" evidence="1">
    <location>
        <begin position="381"/>
        <end position="404"/>
    </location>
</feature>
<comment type="caution">
    <text evidence="2">The sequence shown here is derived from an EMBL/GenBank/DDBJ whole genome shotgun (WGS) entry which is preliminary data.</text>
</comment>
<feature type="transmembrane region" description="Helical" evidence="1">
    <location>
        <begin position="184"/>
        <end position="202"/>
    </location>
</feature>
<gene>
    <name evidence="2" type="ORF">Pan54_20340</name>
</gene>
<feature type="transmembrane region" description="Helical" evidence="1">
    <location>
        <begin position="24"/>
        <end position="44"/>
    </location>
</feature>
<keyword evidence="1" id="KW-0812">Transmembrane</keyword>